<evidence type="ECO:0000313" key="8">
    <source>
        <dbReference type="EMBL" id="GAF86342.1"/>
    </source>
</evidence>
<keyword evidence="4 6" id="KW-1133">Transmembrane helix</keyword>
<comment type="subcellular location">
    <subcellularLocation>
        <location evidence="1">Cell membrane</location>
        <topology evidence="1">Multi-pass membrane protein</topology>
    </subcellularLocation>
</comment>
<feature type="domain" description="VTT" evidence="7">
    <location>
        <begin position="68"/>
        <end position="185"/>
    </location>
</feature>
<protein>
    <recommendedName>
        <fullName evidence="7">VTT domain-containing protein</fullName>
    </recommendedName>
</protein>
<sequence length="245" mass="26151">MTARCARLLAVILVVLLVVAAGLLLLRGDLWHTLTNQEALAQSVRALGAWGPVAIVLGEILQVLLAPVPGQMVGIVAGYLYGALWASVLCSVGLAIGTLIAIWLARRLGRPLLLKIASEELVKRVDNYVERRGALAFFLIFLLPFLPDDVCCFIAGLTPLRIGEVVILAIVGRAPGLIVSTLIGAQAKKLTWPQIAVVGAAGAALAILFIRYQDRLEQAIFGLLDRFSANQPGKAPGRQEPDTSH</sequence>
<feature type="transmembrane region" description="Helical" evidence="6">
    <location>
        <begin position="191"/>
        <end position="210"/>
    </location>
</feature>
<evidence type="ECO:0000256" key="6">
    <source>
        <dbReference type="SAM" id="Phobius"/>
    </source>
</evidence>
<evidence type="ECO:0000256" key="3">
    <source>
        <dbReference type="ARBA" id="ARBA00022692"/>
    </source>
</evidence>
<feature type="transmembrane region" description="Helical" evidence="6">
    <location>
        <begin position="7"/>
        <end position="26"/>
    </location>
</feature>
<comment type="caution">
    <text evidence="8">The sequence shown here is derived from an EMBL/GenBank/DDBJ whole genome shotgun (WGS) entry which is preliminary data.</text>
</comment>
<dbReference type="EMBL" id="BARS01016286">
    <property type="protein sequence ID" value="GAF86342.1"/>
    <property type="molecule type" value="Genomic_DNA"/>
</dbReference>
<feature type="transmembrane region" description="Helical" evidence="6">
    <location>
        <begin position="134"/>
        <end position="158"/>
    </location>
</feature>
<keyword evidence="5 6" id="KW-0472">Membrane</keyword>
<name>X0TDT1_9ZZZZ</name>
<evidence type="ECO:0000256" key="1">
    <source>
        <dbReference type="ARBA" id="ARBA00004651"/>
    </source>
</evidence>
<dbReference type="InterPro" id="IPR015414">
    <property type="entry name" value="TMEM64"/>
</dbReference>
<evidence type="ECO:0000256" key="2">
    <source>
        <dbReference type="ARBA" id="ARBA00022475"/>
    </source>
</evidence>
<feature type="transmembrane region" description="Helical" evidence="6">
    <location>
        <begin position="78"/>
        <end position="105"/>
    </location>
</feature>
<dbReference type="AlphaFoldDB" id="X0TDT1"/>
<keyword evidence="2" id="KW-1003">Cell membrane</keyword>
<organism evidence="8">
    <name type="scientific">marine sediment metagenome</name>
    <dbReference type="NCBI Taxonomy" id="412755"/>
    <lineage>
        <taxon>unclassified sequences</taxon>
        <taxon>metagenomes</taxon>
        <taxon>ecological metagenomes</taxon>
    </lineage>
</organism>
<evidence type="ECO:0000259" key="7">
    <source>
        <dbReference type="Pfam" id="PF09335"/>
    </source>
</evidence>
<reference evidence="8" key="1">
    <citation type="journal article" date="2014" name="Front. Microbiol.">
        <title>High frequency of phylogenetically diverse reductive dehalogenase-homologous genes in deep subseafloor sedimentary metagenomes.</title>
        <authorList>
            <person name="Kawai M."/>
            <person name="Futagami T."/>
            <person name="Toyoda A."/>
            <person name="Takaki Y."/>
            <person name="Nishi S."/>
            <person name="Hori S."/>
            <person name="Arai W."/>
            <person name="Tsubouchi T."/>
            <person name="Morono Y."/>
            <person name="Uchiyama I."/>
            <person name="Ito T."/>
            <person name="Fujiyama A."/>
            <person name="Inagaki F."/>
            <person name="Takami H."/>
        </authorList>
    </citation>
    <scope>NUCLEOTIDE SEQUENCE</scope>
    <source>
        <strain evidence="8">Expedition CK06-06</strain>
    </source>
</reference>
<gene>
    <name evidence="8" type="ORF">S01H1_26829</name>
</gene>
<dbReference type="PANTHER" id="PTHR12677">
    <property type="entry name" value="GOLGI APPARATUS MEMBRANE PROTEIN TVP38-RELATED"/>
    <property type="match status" value="1"/>
</dbReference>
<evidence type="ECO:0000256" key="4">
    <source>
        <dbReference type="ARBA" id="ARBA00022989"/>
    </source>
</evidence>
<feature type="transmembrane region" description="Helical" evidence="6">
    <location>
        <begin position="165"/>
        <end position="185"/>
    </location>
</feature>
<keyword evidence="3 6" id="KW-0812">Transmembrane</keyword>
<dbReference type="PANTHER" id="PTHR12677:SF59">
    <property type="entry name" value="GOLGI APPARATUS MEMBRANE PROTEIN TVP38-RELATED"/>
    <property type="match status" value="1"/>
</dbReference>
<dbReference type="InterPro" id="IPR032816">
    <property type="entry name" value="VTT_dom"/>
</dbReference>
<dbReference type="GO" id="GO:0005886">
    <property type="term" value="C:plasma membrane"/>
    <property type="evidence" value="ECO:0007669"/>
    <property type="project" value="UniProtKB-SubCell"/>
</dbReference>
<evidence type="ECO:0000256" key="5">
    <source>
        <dbReference type="ARBA" id="ARBA00023136"/>
    </source>
</evidence>
<accession>X0TDT1</accession>
<feature type="transmembrane region" description="Helical" evidence="6">
    <location>
        <begin position="46"/>
        <end position="66"/>
    </location>
</feature>
<dbReference type="Pfam" id="PF09335">
    <property type="entry name" value="VTT_dom"/>
    <property type="match status" value="1"/>
</dbReference>
<feature type="non-terminal residue" evidence="8">
    <location>
        <position position="245"/>
    </location>
</feature>
<proteinExistence type="predicted"/>